<dbReference type="GO" id="GO:0005249">
    <property type="term" value="F:voltage-gated potassium channel activity"/>
    <property type="evidence" value="ECO:0007669"/>
    <property type="project" value="UniProtKB-UniRule"/>
</dbReference>
<evidence type="ECO:0000256" key="4">
    <source>
        <dbReference type="ARBA" id="ARBA00022538"/>
    </source>
</evidence>
<comment type="domain">
    <text evidence="13">The segment S4 is probably the voltage-sensor and is characterized by a series of positively charged amino acids. The pore-forming region H5 is enclosed by the transmembrane segments S5 and S6 in the Shaker-type (1P/6TM) and contains the GYGD signature motif which seems to be involved in potassium selectivity.</text>
</comment>
<evidence type="ECO:0000256" key="12">
    <source>
        <dbReference type="ARBA" id="ARBA00023303"/>
    </source>
</evidence>
<evidence type="ECO:0000256" key="13">
    <source>
        <dbReference type="RuleBase" id="RU369015"/>
    </source>
</evidence>
<evidence type="ECO:0000313" key="15">
    <source>
        <dbReference type="EMBL" id="CAA3033771.1"/>
    </source>
</evidence>
<comment type="subcellular location">
    <subcellularLocation>
        <location evidence="1 13">Membrane</location>
        <topology evidence="1 13">Multi-pass membrane protein</topology>
    </subcellularLocation>
</comment>
<proteinExistence type="inferred from homology"/>
<evidence type="ECO:0000256" key="2">
    <source>
        <dbReference type="ARBA" id="ARBA00007929"/>
    </source>
</evidence>
<dbReference type="PROSITE" id="PS50042">
    <property type="entry name" value="CNMP_BINDING_3"/>
    <property type="match status" value="1"/>
</dbReference>
<dbReference type="FunFam" id="2.60.120.10:FF:000074">
    <property type="entry name" value="Potassium channel KAT2"/>
    <property type="match status" value="1"/>
</dbReference>
<keyword evidence="16" id="KW-1185">Reference proteome</keyword>
<dbReference type="InterPro" id="IPR018490">
    <property type="entry name" value="cNMP-bd_dom_sf"/>
</dbReference>
<dbReference type="Pfam" id="PF00027">
    <property type="entry name" value="cNMP_binding"/>
    <property type="match status" value="1"/>
</dbReference>
<dbReference type="InterPro" id="IPR045319">
    <property type="entry name" value="KAT/AKT"/>
</dbReference>
<evidence type="ECO:0000256" key="3">
    <source>
        <dbReference type="ARBA" id="ARBA00022448"/>
    </source>
</evidence>
<dbReference type="PANTHER" id="PTHR45743:SF2">
    <property type="entry name" value="POTASSIUM CHANNEL AKT1"/>
    <property type="match status" value="1"/>
</dbReference>
<dbReference type="OrthoDB" id="426293at2759"/>
<keyword evidence="4 13" id="KW-0633">Potassium transport</keyword>
<sequence>MLATGGLEVEVAGESGAEFQEKQARVKRWRETRFKGLISEIKPEYSPPREDVILQNEAPSDLYILITGAMDLISYRNGIEQVVGEIKTGDVCGEVGVLCYRPQIFTVHTKRFIQLLPLNHTTFLNIVQANVGGGTIITNNLLQHLKEHKDSVMQTILADTEHMLAQGRMDVPLSLCFAAERGDDLLMHNLLRQNLDPNELDSNGRTALITGQHYLLVKWVSSPTASQSSNAT</sequence>
<evidence type="ECO:0000256" key="5">
    <source>
        <dbReference type="ARBA" id="ARBA00022692"/>
    </source>
</evidence>
<comment type="subunit">
    <text evidence="13">The potassium channel is composed of a homo- or heterotetrameric complex of pore-forming subunits.</text>
</comment>
<dbReference type="SUPFAM" id="SSF51206">
    <property type="entry name" value="cAMP-binding domain-like"/>
    <property type="match status" value="1"/>
</dbReference>
<evidence type="ECO:0000256" key="6">
    <source>
        <dbReference type="ARBA" id="ARBA00022826"/>
    </source>
</evidence>
<evidence type="ECO:0000256" key="10">
    <source>
        <dbReference type="ARBA" id="ARBA00023065"/>
    </source>
</evidence>
<keyword evidence="12 13" id="KW-0407">Ion channel</keyword>
<keyword evidence="11" id="KW-0472">Membrane</keyword>
<evidence type="ECO:0000256" key="9">
    <source>
        <dbReference type="ARBA" id="ARBA00022989"/>
    </source>
</evidence>
<dbReference type="Gramene" id="OE9A044844T1">
    <property type="protein sequence ID" value="OE9A044844C1"/>
    <property type="gene ID" value="OE9A044844"/>
</dbReference>
<dbReference type="CDD" id="cd00038">
    <property type="entry name" value="CAP_ED"/>
    <property type="match status" value="1"/>
</dbReference>
<keyword evidence="6 13" id="KW-0631">Potassium channel</keyword>
<evidence type="ECO:0000313" key="16">
    <source>
        <dbReference type="Proteomes" id="UP000594638"/>
    </source>
</evidence>
<dbReference type="InterPro" id="IPR014710">
    <property type="entry name" value="RmlC-like_jellyroll"/>
</dbReference>
<dbReference type="EMBL" id="CACTIH010010828">
    <property type="protein sequence ID" value="CAA3033771.1"/>
    <property type="molecule type" value="Genomic_DNA"/>
</dbReference>
<protein>
    <recommendedName>
        <fullName evidence="13">Potassium channel</fullName>
    </recommendedName>
</protein>
<keyword evidence="7 13" id="KW-0851">Voltage-gated channel</keyword>
<accession>A0A8S0VPY3</accession>
<gene>
    <name evidence="15" type="ORF">OLEA9_A044844</name>
</gene>
<evidence type="ECO:0000256" key="7">
    <source>
        <dbReference type="ARBA" id="ARBA00022882"/>
    </source>
</evidence>
<dbReference type="AlphaFoldDB" id="A0A8S0VPY3"/>
<dbReference type="SMART" id="SM00100">
    <property type="entry name" value="cNMP"/>
    <property type="match status" value="1"/>
</dbReference>
<evidence type="ECO:0000259" key="14">
    <source>
        <dbReference type="PROSITE" id="PS50042"/>
    </source>
</evidence>
<dbReference type="Proteomes" id="UP000594638">
    <property type="component" value="Unassembled WGS sequence"/>
</dbReference>
<keyword evidence="10 13" id="KW-0406">Ion transport</keyword>
<comment type="caution">
    <text evidence="15">The sequence shown here is derived from an EMBL/GenBank/DDBJ whole genome shotgun (WGS) entry which is preliminary data.</text>
</comment>
<keyword evidence="8 13" id="KW-0630">Potassium</keyword>
<dbReference type="Gene3D" id="2.60.120.10">
    <property type="entry name" value="Jelly Rolls"/>
    <property type="match status" value="1"/>
</dbReference>
<dbReference type="InterPro" id="IPR000595">
    <property type="entry name" value="cNMP-bd_dom"/>
</dbReference>
<evidence type="ECO:0000256" key="1">
    <source>
        <dbReference type="ARBA" id="ARBA00004141"/>
    </source>
</evidence>
<feature type="domain" description="Cyclic nucleotide-binding" evidence="14">
    <location>
        <begin position="45"/>
        <end position="127"/>
    </location>
</feature>
<dbReference type="GO" id="GO:0034702">
    <property type="term" value="C:monoatomic ion channel complex"/>
    <property type="evidence" value="ECO:0007669"/>
    <property type="project" value="UniProtKB-KW"/>
</dbReference>
<name>A0A8S0VPY3_OLEEU</name>
<comment type="function">
    <text evidence="13">Potassium channel.</text>
</comment>
<keyword evidence="3 13" id="KW-0813">Transport</keyword>
<evidence type="ECO:0000256" key="11">
    <source>
        <dbReference type="ARBA" id="ARBA00023136"/>
    </source>
</evidence>
<organism evidence="15 16">
    <name type="scientific">Olea europaea subsp. europaea</name>
    <dbReference type="NCBI Taxonomy" id="158383"/>
    <lineage>
        <taxon>Eukaryota</taxon>
        <taxon>Viridiplantae</taxon>
        <taxon>Streptophyta</taxon>
        <taxon>Embryophyta</taxon>
        <taxon>Tracheophyta</taxon>
        <taxon>Spermatophyta</taxon>
        <taxon>Magnoliopsida</taxon>
        <taxon>eudicotyledons</taxon>
        <taxon>Gunneridae</taxon>
        <taxon>Pentapetalae</taxon>
        <taxon>asterids</taxon>
        <taxon>lamiids</taxon>
        <taxon>Lamiales</taxon>
        <taxon>Oleaceae</taxon>
        <taxon>Oleeae</taxon>
        <taxon>Olea</taxon>
    </lineage>
</organism>
<keyword evidence="9" id="KW-1133">Transmembrane helix</keyword>
<keyword evidence="5" id="KW-0812">Transmembrane</keyword>
<reference evidence="15 16" key="1">
    <citation type="submission" date="2019-12" db="EMBL/GenBank/DDBJ databases">
        <authorList>
            <person name="Alioto T."/>
            <person name="Alioto T."/>
            <person name="Gomez Garrido J."/>
        </authorList>
    </citation>
    <scope>NUCLEOTIDE SEQUENCE [LARGE SCALE GENOMIC DNA]</scope>
</reference>
<dbReference type="PANTHER" id="PTHR45743">
    <property type="entry name" value="POTASSIUM CHANNEL AKT1"/>
    <property type="match status" value="1"/>
</dbReference>
<comment type="similarity">
    <text evidence="2 13">Belongs to the potassium channel family. Plant (TC 1.A.1.4) subfamily.</text>
</comment>
<evidence type="ECO:0000256" key="8">
    <source>
        <dbReference type="ARBA" id="ARBA00022958"/>
    </source>
</evidence>